<name>A0AAV9MSD5_9EURO</name>
<dbReference type="EC" id="2.1.1.103" evidence="5"/>
<dbReference type="GO" id="GO:0032259">
    <property type="term" value="P:methylation"/>
    <property type="evidence" value="ECO:0007669"/>
    <property type="project" value="UniProtKB-KW"/>
</dbReference>
<dbReference type="EMBL" id="JAVRRD010000051">
    <property type="protein sequence ID" value="KAK5044424.1"/>
    <property type="molecule type" value="Genomic_DNA"/>
</dbReference>
<gene>
    <name evidence="10" type="ORF">LTR84_011296</name>
</gene>
<evidence type="ECO:0000256" key="8">
    <source>
        <dbReference type="ARBA" id="ARBA00047841"/>
    </source>
</evidence>
<evidence type="ECO:0000256" key="4">
    <source>
        <dbReference type="ARBA" id="ARBA00022679"/>
    </source>
</evidence>
<keyword evidence="11" id="KW-1185">Reference proteome</keyword>
<comment type="caution">
    <text evidence="10">The sequence shown here is derived from an EMBL/GenBank/DDBJ whole genome shotgun (WGS) entry which is preliminary data.</text>
</comment>
<proteinExistence type="predicted"/>
<comment type="catalytic activity">
    <reaction evidence="7">
        <text>phosphoethanolamine + S-adenosyl-L-methionine = N-methylethanolamine phosphate + S-adenosyl-L-homocysteine + H(+)</text>
        <dbReference type="Rhea" id="RHEA:20365"/>
        <dbReference type="ChEBI" id="CHEBI:15378"/>
        <dbReference type="ChEBI" id="CHEBI:57781"/>
        <dbReference type="ChEBI" id="CHEBI:57856"/>
        <dbReference type="ChEBI" id="CHEBI:58190"/>
        <dbReference type="ChEBI" id="CHEBI:59789"/>
        <dbReference type="EC" id="2.1.1.103"/>
    </reaction>
    <physiologicalReaction direction="left-to-right" evidence="7">
        <dbReference type="Rhea" id="RHEA:20366"/>
    </physiologicalReaction>
</comment>
<sequence>MSTPGAVAGLETFDSLNIDYEKAYHNNPYKIACIKKAITLIKPGSRVLDVGCGTGVPVSDTLSKAGLDVVGFDISPKMVDLAQSRVAGTFTVSDMLRYQPGGTFAGVFIIFATLQLSYADFHTAVYKFANVLDPGGILALGQMPGDNYVKDESHWDSTRTYVEDYDAPFMGEPLPTFMLSAQGQRDFLTSMGLEIISETIDAFQPDNPKCDPEDQQYIIARRPTAESLALPRPLPKDATTGV</sequence>
<dbReference type="Gene3D" id="3.40.50.150">
    <property type="entry name" value="Vaccinia Virus protein VP39"/>
    <property type="match status" value="1"/>
</dbReference>
<protein>
    <recommendedName>
        <fullName evidence="5">phosphoethanolamine N-methyltransferase</fullName>
        <ecNumber evidence="5">2.1.1.103</ecNumber>
    </recommendedName>
</protein>
<comment type="catalytic activity">
    <reaction evidence="6">
        <text>N,N-dimethylethanolamine phosphate + S-adenosyl-L-methionine = phosphocholine + S-adenosyl-L-homocysteine + H(+)</text>
        <dbReference type="Rhea" id="RHEA:25325"/>
        <dbReference type="ChEBI" id="CHEBI:15378"/>
        <dbReference type="ChEBI" id="CHEBI:57856"/>
        <dbReference type="ChEBI" id="CHEBI:58641"/>
        <dbReference type="ChEBI" id="CHEBI:59789"/>
        <dbReference type="ChEBI" id="CHEBI:295975"/>
        <dbReference type="EC" id="2.1.1.103"/>
    </reaction>
    <physiologicalReaction direction="left-to-right" evidence="6">
        <dbReference type="Rhea" id="RHEA:25326"/>
    </physiologicalReaction>
</comment>
<dbReference type="PANTHER" id="PTHR44307">
    <property type="entry name" value="PHOSPHOETHANOLAMINE METHYLTRANSFERASE"/>
    <property type="match status" value="1"/>
</dbReference>
<keyword evidence="4" id="KW-0808">Transferase</keyword>
<dbReference type="CDD" id="cd02440">
    <property type="entry name" value="AdoMet_MTases"/>
    <property type="match status" value="1"/>
</dbReference>
<dbReference type="Proteomes" id="UP001358417">
    <property type="component" value="Unassembled WGS sequence"/>
</dbReference>
<dbReference type="InterPro" id="IPR041698">
    <property type="entry name" value="Methyltransf_25"/>
</dbReference>
<evidence type="ECO:0000313" key="10">
    <source>
        <dbReference type="EMBL" id="KAK5044424.1"/>
    </source>
</evidence>
<evidence type="ECO:0000256" key="5">
    <source>
        <dbReference type="ARBA" id="ARBA00035674"/>
    </source>
</evidence>
<keyword evidence="3" id="KW-0489">Methyltransferase</keyword>
<evidence type="ECO:0000256" key="6">
    <source>
        <dbReference type="ARBA" id="ARBA00047619"/>
    </source>
</evidence>
<evidence type="ECO:0000256" key="1">
    <source>
        <dbReference type="ARBA" id="ARBA00004969"/>
    </source>
</evidence>
<dbReference type="GO" id="GO:0000234">
    <property type="term" value="F:phosphoethanolamine N-methyltransferase activity"/>
    <property type="evidence" value="ECO:0007669"/>
    <property type="project" value="UniProtKB-EC"/>
</dbReference>
<dbReference type="SUPFAM" id="SSF53335">
    <property type="entry name" value="S-adenosyl-L-methionine-dependent methyltransferases"/>
    <property type="match status" value="1"/>
</dbReference>
<comment type="catalytic activity">
    <reaction evidence="8">
        <text>N-methylethanolamine phosphate + S-adenosyl-L-methionine = N,N-dimethylethanolamine phosphate + S-adenosyl-L-homocysteine + H(+)</text>
        <dbReference type="Rhea" id="RHEA:25321"/>
        <dbReference type="ChEBI" id="CHEBI:15378"/>
        <dbReference type="ChEBI" id="CHEBI:57781"/>
        <dbReference type="ChEBI" id="CHEBI:57856"/>
        <dbReference type="ChEBI" id="CHEBI:58641"/>
        <dbReference type="ChEBI" id="CHEBI:59789"/>
        <dbReference type="EC" id="2.1.1.103"/>
    </reaction>
    <physiologicalReaction direction="left-to-right" evidence="8">
        <dbReference type="Rhea" id="RHEA:25322"/>
    </physiologicalReaction>
</comment>
<comment type="pathway">
    <text evidence="1">Phospholipid metabolism; phosphatidylcholine biosynthesis.</text>
</comment>
<feature type="domain" description="Methyltransferase" evidence="9">
    <location>
        <begin position="47"/>
        <end position="136"/>
    </location>
</feature>
<accession>A0AAV9MSD5</accession>
<comment type="pathway">
    <text evidence="2">Lipid metabolism.</text>
</comment>
<evidence type="ECO:0000256" key="7">
    <source>
        <dbReference type="ARBA" id="ARBA00047622"/>
    </source>
</evidence>
<evidence type="ECO:0000313" key="11">
    <source>
        <dbReference type="Proteomes" id="UP001358417"/>
    </source>
</evidence>
<reference evidence="10 11" key="1">
    <citation type="submission" date="2023-08" db="EMBL/GenBank/DDBJ databases">
        <title>Black Yeasts Isolated from many extreme environments.</title>
        <authorList>
            <person name="Coleine C."/>
            <person name="Stajich J.E."/>
            <person name="Selbmann L."/>
        </authorList>
    </citation>
    <scope>NUCLEOTIDE SEQUENCE [LARGE SCALE GENOMIC DNA]</scope>
    <source>
        <strain evidence="10 11">CCFEE 5792</strain>
    </source>
</reference>
<dbReference type="PANTHER" id="PTHR44307:SF2">
    <property type="entry name" value="PHOSPHOETHANOLAMINE METHYLTRANSFERASE ISOFORM X1"/>
    <property type="match status" value="1"/>
</dbReference>
<dbReference type="GeneID" id="89979450"/>
<dbReference type="RefSeq" id="XP_064700088.1">
    <property type="nucleotide sequence ID" value="XM_064854829.1"/>
</dbReference>
<evidence type="ECO:0000259" key="9">
    <source>
        <dbReference type="Pfam" id="PF13649"/>
    </source>
</evidence>
<dbReference type="AlphaFoldDB" id="A0AAV9MSD5"/>
<dbReference type="InterPro" id="IPR029063">
    <property type="entry name" value="SAM-dependent_MTases_sf"/>
</dbReference>
<organism evidence="10 11">
    <name type="scientific">Exophiala bonariae</name>
    <dbReference type="NCBI Taxonomy" id="1690606"/>
    <lineage>
        <taxon>Eukaryota</taxon>
        <taxon>Fungi</taxon>
        <taxon>Dikarya</taxon>
        <taxon>Ascomycota</taxon>
        <taxon>Pezizomycotina</taxon>
        <taxon>Eurotiomycetes</taxon>
        <taxon>Chaetothyriomycetidae</taxon>
        <taxon>Chaetothyriales</taxon>
        <taxon>Herpotrichiellaceae</taxon>
        <taxon>Exophiala</taxon>
    </lineage>
</organism>
<evidence type="ECO:0000256" key="3">
    <source>
        <dbReference type="ARBA" id="ARBA00022603"/>
    </source>
</evidence>
<evidence type="ECO:0000256" key="2">
    <source>
        <dbReference type="ARBA" id="ARBA00005189"/>
    </source>
</evidence>
<dbReference type="Pfam" id="PF13649">
    <property type="entry name" value="Methyltransf_25"/>
    <property type="match status" value="1"/>
</dbReference>